<name>A0A7J6Q516_PEROL</name>
<evidence type="ECO:0000313" key="2">
    <source>
        <dbReference type="Proteomes" id="UP000553632"/>
    </source>
</evidence>
<dbReference type="AlphaFoldDB" id="A0A7J6Q516"/>
<feature type="non-terminal residue" evidence="1">
    <location>
        <position position="1"/>
    </location>
</feature>
<gene>
    <name evidence="1" type="ORF">FOZ63_012388</name>
</gene>
<organism evidence="1 2">
    <name type="scientific">Perkinsus olseni</name>
    <name type="common">Perkinsus atlanticus</name>
    <dbReference type="NCBI Taxonomy" id="32597"/>
    <lineage>
        <taxon>Eukaryota</taxon>
        <taxon>Sar</taxon>
        <taxon>Alveolata</taxon>
        <taxon>Perkinsozoa</taxon>
        <taxon>Perkinsea</taxon>
        <taxon>Perkinsida</taxon>
        <taxon>Perkinsidae</taxon>
        <taxon>Perkinsus</taxon>
    </lineage>
</organism>
<dbReference type="EMBL" id="JABANO010035525">
    <property type="protein sequence ID" value="KAF4703353.1"/>
    <property type="molecule type" value="Genomic_DNA"/>
</dbReference>
<proteinExistence type="predicted"/>
<reference evidence="1 2" key="1">
    <citation type="submission" date="2020-04" db="EMBL/GenBank/DDBJ databases">
        <title>Perkinsus olseni comparative genomics.</title>
        <authorList>
            <person name="Bogema D.R."/>
        </authorList>
    </citation>
    <scope>NUCLEOTIDE SEQUENCE [LARGE SCALE GENOMIC DNA]</scope>
    <source>
        <strain evidence="1 2">ATCC PRA-207</strain>
    </source>
</reference>
<dbReference type="Proteomes" id="UP000553632">
    <property type="component" value="Unassembled WGS sequence"/>
</dbReference>
<protein>
    <submittedName>
        <fullName evidence="1">Uncharacterized protein</fullName>
    </submittedName>
</protein>
<sequence length="115" mass="12262">NPDDLGLVPRTPASINQPLRIPFKSSPYVGSQAAANSSTSPSKAGVKALATLCVERAYVLTVESFEPAMGEHFRSASQLPHNHAQVVSDVPSRLTSGTRAGRTSCSVDLWRCTPR</sequence>
<keyword evidence="2" id="KW-1185">Reference proteome</keyword>
<evidence type="ECO:0000313" key="1">
    <source>
        <dbReference type="EMBL" id="KAF4703353.1"/>
    </source>
</evidence>
<accession>A0A7J6Q516</accession>
<comment type="caution">
    <text evidence="1">The sequence shown here is derived from an EMBL/GenBank/DDBJ whole genome shotgun (WGS) entry which is preliminary data.</text>
</comment>